<dbReference type="Proteomes" id="UP000799754">
    <property type="component" value="Unassembled WGS sequence"/>
</dbReference>
<dbReference type="EMBL" id="MU006748">
    <property type="protein sequence ID" value="KAF2622044.1"/>
    <property type="molecule type" value="Genomic_DNA"/>
</dbReference>
<protein>
    <submittedName>
        <fullName evidence="1">Uncharacterized protein</fullName>
    </submittedName>
</protein>
<keyword evidence="2" id="KW-1185">Reference proteome</keyword>
<proteinExistence type="predicted"/>
<gene>
    <name evidence="1" type="ORF">BU25DRAFT_217844</name>
</gene>
<comment type="caution">
    <text evidence="1">The sequence shown here is derived from an EMBL/GenBank/DDBJ whole genome shotgun (WGS) entry which is preliminary data.</text>
</comment>
<organism evidence="1 2">
    <name type="scientific">Macroventuria anomochaeta</name>
    <dbReference type="NCBI Taxonomy" id="301207"/>
    <lineage>
        <taxon>Eukaryota</taxon>
        <taxon>Fungi</taxon>
        <taxon>Dikarya</taxon>
        <taxon>Ascomycota</taxon>
        <taxon>Pezizomycotina</taxon>
        <taxon>Dothideomycetes</taxon>
        <taxon>Pleosporomycetidae</taxon>
        <taxon>Pleosporales</taxon>
        <taxon>Pleosporineae</taxon>
        <taxon>Didymellaceae</taxon>
        <taxon>Macroventuria</taxon>
    </lineage>
</organism>
<evidence type="ECO:0000313" key="2">
    <source>
        <dbReference type="Proteomes" id="UP000799754"/>
    </source>
</evidence>
<accession>A0ACB6RM88</accession>
<name>A0ACB6RM88_9PLEO</name>
<reference evidence="1" key="1">
    <citation type="journal article" date="2020" name="Stud. Mycol.">
        <title>101 Dothideomycetes genomes: a test case for predicting lifestyles and emergence of pathogens.</title>
        <authorList>
            <person name="Haridas S."/>
            <person name="Albert R."/>
            <person name="Binder M."/>
            <person name="Bloem J."/>
            <person name="Labutti K."/>
            <person name="Salamov A."/>
            <person name="Andreopoulos B."/>
            <person name="Baker S."/>
            <person name="Barry K."/>
            <person name="Bills G."/>
            <person name="Bluhm B."/>
            <person name="Cannon C."/>
            <person name="Castanera R."/>
            <person name="Culley D."/>
            <person name="Daum C."/>
            <person name="Ezra D."/>
            <person name="Gonzalez J."/>
            <person name="Henrissat B."/>
            <person name="Kuo A."/>
            <person name="Liang C."/>
            <person name="Lipzen A."/>
            <person name="Lutzoni F."/>
            <person name="Magnuson J."/>
            <person name="Mondo S."/>
            <person name="Nolan M."/>
            <person name="Ohm R."/>
            <person name="Pangilinan J."/>
            <person name="Park H.-J."/>
            <person name="Ramirez L."/>
            <person name="Alfaro M."/>
            <person name="Sun H."/>
            <person name="Tritt A."/>
            <person name="Yoshinaga Y."/>
            <person name="Zwiers L.-H."/>
            <person name="Turgeon B."/>
            <person name="Goodwin S."/>
            <person name="Spatafora J."/>
            <person name="Crous P."/>
            <person name="Grigoriev I."/>
        </authorList>
    </citation>
    <scope>NUCLEOTIDE SEQUENCE</scope>
    <source>
        <strain evidence="1">CBS 525.71</strain>
    </source>
</reference>
<evidence type="ECO:0000313" key="1">
    <source>
        <dbReference type="EMBL" id="KAF2622044.1"/>
    </source>
</evidence>
<sequence length="101" mass="10934">MASLNQQLFFFSLVDILCCFDVFFSFSFSRLGFGTGMGGSTLAFMLRLFALYPRAAFGVTPLGCKTATRFSVLVHGFWGMGCAIQDWCLVCRAAAAGACDV</sequence>